<feature type="transmembrane region" description="Helical" evidence="11">
    <location>
        <begin position="333"/>
        <end position="353"/>
    </location>
</feature>
<comment type="similarity">
    <text evidence="10">Belongs to the NhaD Na(+)/H(+) (TC 2.A.62) antiporter family.</text>
</comment>
<keyword evidence="14" id="KW-1185">Reference proteome</keyword>
<evidence type="ECO:0000256" key="9">
    <source>
        <dbReference type="ARBA" id="ARBA00023201"/>
    </source>
</evidence>
<dbReference type="AlphaFoldDB" id="A0A4R6TMZ1"/>
<dbReference type="InterPro" id="IPR004680">
    <property type="entry name" value="Cit_transptr-like_dom"/>
</dbReference>
<keyword evidence="3" id="KW-0050">Antiport</keyword>
<accession>A0A4R6TMZ1</accession>
<dbReference type="NCBIfam" id="NF038006">
    <property type="entry name" value="NhaD_1"/>
    <property type="match status" value="1"/>
</dbReference>
<protein>
    <submittedName>
        <fullName evidence="13">Na+/H+ antiporter NhaD/arsenite permease-like protein</fullName>
    </submittedName>
</protein>
<evidence type="ECO:0000256" key="3">
    <source>
        <dbReference type="ARBA" id="ARBA00022449"/>
    </source>
</evidence>
<dbReference type="OrthoDB" id="9772058at2"/>
<evidence type="ECO:0000256" key="6">
    <source>
        <dbReference type="ARBA" id="ARBA00023053"/>
    </source>
</evidence>
<reference evidence="13 14" key="1">
    <citation type="submission" date="2019-03" db="EMBL/GenBank/DDBJ databases">
        <title>Genomic Encyclopedia of Archaeal and Bacterial Type Strains, Phase II (KMG-II): from individual species to whole genera.</title>
        <authorList>
            <person name="Goeker M."/>
        </authorList>
    </citation>
    <scope>NUCLEOTIDE SEQUENCE [LARGE SCALE GENOMIC DNA]</scope>
    <source>
        <strain evidence="13 14">DSM 18435</strain>
    </source>
</reference>
<keyword evidence="7" id="KW-0406">Ion transport</keyword>
<proteinExistence type="inferred from homology"/>
<feature type="transmembrane region" description="Helical" evidence="11">
    <location>
        <begin position="224"/>
        <end position="242"/>
    </location>
</feature>
<dbReference type="Proteomes" id="UP000295468">
    <property type="component" value="Unassembled WGS sequence"/>
</dbReference>
<dbReference type="PANTHER" id="PTHR43269">
    <property type="entry name" value="SODIUM/PROTON ANTIPORTER 1-RELATED"/>
    <property type="match status" value="1"/>
</dbReference>
<feature type="transmembrane region" description="Helical" evidence="11">
    <location>
        <begin position="137"/>
        <end position="157"/>
    </location>
</feature>
<dbReference type="InterPro" id="IPR045016">
    <property type="entry name" value="NhaD-like"/>
</dbReference>
<evidence type="ECO:0000313" key="14">
    <source>
        <dbReference type="Proteomes" id="UP000295468"/>
    </source>
</evidence>
<feature type="transmembrane region" description="Helical" evidence="11">
    <location>
        <begin position="181"/>
        <end position="203"/>
    </location>
</feature>
<feature type="domain" description="Citrate transporter-like" evidence="12">
    <location>
        <begin position="12"/>
        <end position="352"/>
    </location>
</feature>
<comment type="subcellular location">
    <subcellularLocation>
        <location evidence="1">Membrane</location>
        <topology evidence="1">Multi-pass membrane protein</topology>
    </subcellularLocation>
</comment>
<keyword evidence="8 11" id="KW-0472">Membrane</keyword>
<feature type="transmembrane region" description="Helical" evidence="11">
    <location>
        <begin position="365"/>
        <end position="390"/>
    </location>
</feature>
<dbReference type="GO" id="GO:0015297">
    <property type="term" value="F:antiporter activity"/>
    <property type="evidence" value="ECO:0007669"/>
    <property type="project" value="UniProtKB-KW"/>
</dbReference>
<name>A0A4R6TMZ1_9FLAO</name>
<evidence type="ECO:0000256" key="1">
    <source>
        <dbReference type="ARBA" id="ARBA00004141"/>
    </source>
</evidence>
<dbReference type="GO" id="GO:0006814">
    <property type="term" value="P:sodium ion transport"/>
    <property type="evidence" value="ECO:0007669"/>
    <property type="project" value="UniProtKB-KW"/>
</dbReference>
<evidence type="ECO:0000256" key="5">
    <source>
        <dbReference type="ARBA" id="ARBA00022989"/>
    </source>
</evidence>
<dbReference type="RefSeq" id="WP_133643959.1">
    <property type="nucleotide sequence ID" value="NZ_SNYI01000002.1"/>
</dbReference>
<feature type="transmembrane region" description="Helical" evidence="11">
    <location>
        <begin position="291"/>
        <end position="313"/>
    </location>
</feature>
<evidence type="ECO:0000313" key="13">
    <source>
        <dbReference type="EMBL" id="TDQ31109.1"/>
    </source>
</evidence>
<feature type="transmembrane region" description="Helical" evidence="11">
    <location>
        <begin position="402"/>
        <end position="420"/>
    </location>
</feature>
<keyword evidence="9" id="KW-0739">Sodium transport</keyword>
<evidence type="ECO:0000256" key="8">
    <source>
        <dbReference type="ARBA" id="ARBA00023136"/>
    </source>
</evidence>
<comment type="caution">
    <text evidence="13">The sequence shown here is derived from an EMBL/GenBank/DDBJ whole genome shotgun (WGS) entry which is preliminary data.</text>
</comment>
<evidence type="ECO:0000259" key="12">
    <source>
        <dbReference type="Pfam" id="PF03600"/>
    </source>
</evidence>
<dbReference type="EMBL" id="SNYI01000002">
    <property type="protein sequence ID" value="TDQ31109.1"/>
    <property type="molecule type" value="Genomic_DNA"/>
</dbReference>
<keyword evidence="2" id="KW-0813">Transport</keyword>
<feature type="transmembrane region" description="Helical" evidence="11">
    <location>
        <begin position="99"/>
        <end position="125"/>
    </location>
</feature>
<evidence type="ECO:0000256" key="4">
    <source>
        <dbReference type="ARBA" id="ARBA00022692"/>
    </source>
</evidence>
<keyword evidence="6" id="KW-0915">Sodium</keyword>
<feature type="transmembrane region" description="Helical" evidence="11">
    <location>
        <begin position="26"/>
        <end position="43"/>
    </location>
</feature>
<keyword evidence="5 11" id="KW-1133">Transmembrane helix</keyword>
<organism evidence="13 14">
    <name type="scientific">Zeaxanthinibacter enoshimensis</name>
    <dbReference type="NCBI Taxonomy" id="392009"/>
    <lineage>
        <taxon>Bacteria</taxon>
        <taxon>Pseudomonadati</taxon>
        <taxon>Bacteroidota</taxon>
        <taxon>Flavobacteriia</taxon>
        <taxon>Flavobacteriales</taxon>
        <taxon>Flavobacteriaceae</taxon>
        <taxon>Zeaxanthinibacter</taxon>
    </lineage>
</organism>
<dbReference type="Pfam" id="PF03600">
    <property type="entry name" value="CitMHS"/>
    <property type="match status" value="1"/>
</dbReference>
<evidence type="ECO:0000256" key="7">
    <source>
        <dbReference type="ARBA" id="ARBA00023065"/>
    </source>
</evidence>
<evidence type="ECO:0000256" key="10">
    <source>
        <dbReference type="ARBA" id="ARBA00025753"/>
    </source>
</evidence>
<dbReference type="PANTHER" id="PTHR43269:SF2">
    <property type="entry name" value="SODIUM_PROTON ANTIPORTER 1-RELATED"/>
    <property type="match status" value="1"/>
</dbReference>
<evidence type="ECO:0000256" key="2">
    <source>
        <dbReference type="ARBA" id="ARBA00022448"/>
    </source>
</evidence>
<evidence type="ECO:0000256" key="11">
    <source>
        <dbReference type="SAM" id="Phobius"/>
    </source>
</evidence>
<dbReference type="GO" id="GO:0016020">
    <property type="term" value="C:membrane"/>
    <property type="evidence" value="ECO:0007669"/>
    <property type="project" value="UniProtKB-SubCell"/>
</dbReference>
<sequence length="421" mass="46334">MATFALIFIIGYVLIALEHKIKIDKAGTALFLGVLLWLLLVLQSDNLPETLHHLKEHFEDIAEILFFLLGAMTIVELIDSHNGFGIIQRVVRINSKTGLLWTLSGLTFFLSAVLDNLTTTIVMMAILKKFMTKREELWFFAGFIVIAANAGGAWSPIGDVTTIMLWNGGQVTTGTIITETFLPSVVCLLVPLLFVSFRFRGVAVEALTQSSEPEHLIKEKESNLILALGVFLLLMVPVFKAVTHLPPFMGMLFSLSIFWISTEILHRNKPSDIRHKLTVAATIQRIDTPSILFFLGILLAVASMEANGTLLVLGQTLETSFSDFHITNTILGLLSAVIDNVPLVAGAMGMYSMEVYPQDHEFWTFLAYCAGTGGSVLIIGSAAGVAAMGILKIDFVWYLKRMAWLALIGYLCGIGVFMIMN</sequence>
<keyword evidence="4 11" id="KW-0812">Transmembrane</keyword>
<gene>
    <name evidence="13" type="ORF">CLV82_1811</name>
</gene>